<dbReference type="Proteomes" id="UP000054549">
    <property type="component" value="Unassembled WGS sequence"/>
</dbReference>
<gene>
    <name evidence="2" type="ORF">M378DRAFT_158642</name>
</gene>
<dbReference type="AlphaFoldDB" id="A0A0C2X1X0"/>
<dbReference type="HOGENOM" id="CLU_025278_0_0_1"/>
<accession>A0A0C2X1X0</accession>
<feature type="region of interest" description="Disordered" evidence="1">
    <location>
        <begin position="417"/>
        <end position="502"/>
    </location>
</feature>
<feature type="compositionally biased region" description="Low complexity" evidence="1">
    <location>
        <begin position="177"/>
        <end position="186"/>
    </location>
</feature>
<evidence type="ECO:0000256" key="1">
    <source>
        <dbReference type="SAM" id="MobiDB-lite"/>
    </source>
</evidence>
<feature type="compositionally biased region" description="Polar residues" evidence="1">
    <location>
        <begin position="438"/>
        <end position="458"/>
    </location>
</feature>
<feature type="compositionally biased region" description="Polar residues" evidence="1">
    <location>
        <begin position="140"/>
        <end position="154"/>
    </location>
</feature>
<feature type="region of interest" description="Disordered" evidence="1">
    <location>
        <begin position="372"/>
        <end position="403"/>
    </location>
</feature>
<keyword evidence="3" id="KW-1185">Reference proteome</keyword>
<feature type="region of interest" description="Disordered" evidence="1">
    <location>
        <begin position="224"/>
        <end position="273"/>
    </location>
</feature>
<evidence type="ECO:0000313" key="3">
    <source>
        <dbReference type="Proteomes" id="UP000054549"/>
    </source>
</evidence>
<dbReference type="InParanoid" id="A0A0C2X1X0"/>
<organism evidence="2 3">
    <name type="scientific">Amanita muscaria (strain Koide BX008)</name>
    <dbReference type="NCBI Taxonomy" id="946122"/>
    <lineage>
        <taxon>Eukaryota</taxon>
        <taxon>Fungi</taxon>
        <taxon>Dikarya</taxon>
        <taxon>Basidiomycota</taxon>
        <taxon>Agaricomycotina</taxon>
        <taxon>Agaricomycetes</taxon>
        <taxon>Agaricomycetidae</taxon>
        <taxon>Agaricales</taxon>
        <taxon>Pluteineae</taxon>
        <taxon>Amanitaceae</taxon>
        <taxon>Amanita</taxon>
    </lineage>
</organism>
<feature type="compositionally biased region" description="Polar residues" evidence="1">
    <location>
        <begin position="383"/>
        <end position="399"/>
    </location>
</feature>
<evidence type="ECO:0000313" key="2">
    <source>
        <dbReference type="EMBL" id="KIL68122.1"/>
    </source>
</evidence>
<name>A0A0C2X1X0_AMAMK</name>
<protein>
    <submittedName>
        <fullName evidence="2">Uncharacterized protein</fullName>
    </submittedName>
</protein>
<feature type="compositionally biased region" description="Pro residues" evidence="1">
    <location>
        <begin position="166"/>
        <end position="176"/>
    </location>
</feature>
<dbReference type="EMBL" id="KN818229">
    <property type="protein sequence ID" value="KIL68122.1"/>
    <property type="molecule type" value="Genomic_DNA"/>
</dbReference>
<feature type="compositionally biased region" description="Low complexity" evidence="1">
    <location>
        <begin position="257"/>
        <end position="270"/>
    </location>
</feature>
<reference evidence="2 3" key="1">
    <citation type="submission" date="2014-04" db="EMBL/GenBank/DDBJ databases">
        <title>Evolutionary Origins and Diversification of the Mycorrhizal Mutualists.</title>
        <authorList>
            <consortium name="DOE Joint Genome Institute"/>
            <consortium name="Mycorrhizal Genomics Consortium"/>
            <person name="Kohler A."/>
            <person name="Kuo A."/>
            <person name="Nagy L.G."/>
            <person name="Floudas D."/>
            <person name="Copeland A."/>
            <person name="Barry K.W."/>
            <person name="Cichocki N."/>
            <person name="Veneault-Fourrey C."/>
            <person name="LaButti K."/>
            <person name="Lindquist E.A."/>
            <person name="Lipzen A."/>
            <person name="Lundell T."/>
            <person name="Morin E."/>
            <person name="Murat C."/>
            <person name="Riley R."/>
            <person name="Ohm R."/>
            <person name="Sun H."/>
            <person name="Tunlid A."/>
            <person name="Henrissat B."/>
            <person name="Grigoriev I.V."/>
            <person name="Hibbett D.S."/>
            <person name="Martin F."/>
        </authorList>
    </citation>
    <scope>NUCLEOTIDE SEQUENCE [LARGE SCALE GENOMIC DNA]</scope>
    <source>
        <strain evidence="2 3">Koide BX008</strain>
    </source>
</reference>
<feature type="compositionally biased region" description="Polar residues" evidence="1">
    <location>
        <begin position="116"/>
        <end position="125"/>
    </location>
</feature>
<sequence>MAPAVVTNKVHLSTIDYSQDKLPRKATNKASTFPKSVPLPPSAQTPAPEQKKVNRRPNKLIPNWLHRKLVGTVKKADNSRTNPRAASRVVNRLTSSYNNGNTHFRAESPPTRRKTVSLNGDSGANDSPLEEEEDDDISYRHSSVTRESLWSPASVQEADDDASVRPLPPSVPPSPSPSRSSSSYLSHPRTFRSIAASTKPTTLLSIDINSTGMAHIAQAPVTPQSHVGRFTPNPHGRHSSLTSGSISFSALSSTGPTRSNSTAVNSSTTSQGQGSLLTVQAPLHTAHHPRNNPRPSSPPLDNASMLTLASSAFGFLGRPGIAGSTASGLGAGDSISHFDGSVVYPDAESTSIASGDDERLYERDVDASVRALRPRSSRRGSWDSETSGWSAGLQQTSSMMPEKSVWTANSVRTEGFSADNVDVEQDDGDIGKKETRSVAFTQDTTTDPGDISPQSGQDISPLHDSVADARDGRVPQSNSTDTIPHIEEEVSEAGEGGGIPPD</sequence>
<dbReference type="OrthoDB" id="3269047at2759"/>
<feature type="compositionally biased region" description="Polar residues" evidence="1">
    <location>
        <begin position="239"/>
        <end position="256"/>
    </location>
</feature>
<feature type="compositionally biased region" description="Polar residues" evidence="1">
    <location>
        <begin position="92"/>
        <end position="102"/>
    </location>
</feature>
<feature type="region of interest" description="Disordered" evidence="1">
    <location>
        <begin position="72"/>
        <end position="186"/>
    </location>
</feature>
<feature type="region of interest" description="Disordered" evidence="1">
    <location>
        <begin position="16"/>
        <end position="60"/>
    </location>
</feature>
<proteinExistence type="predicted"/>